<dbReference type="InterPro" id="IPR001680">
    <property type="entry name" value="WD40_rpt"/>
</dbReference>
<feature type="region of interest" description="Disordered" evidence="3">
    <location>
        <begin position="1"/>
        <end position="27"/>
    </location>
</feature>
<name>A0A4U6TFQ5_SETVI</name>
<keyword evidence="2" id="KW-0677">Repeat</keyword>
<dbReference type="InterPro" id="IPR013783">
    <property type="entry name" value="Ig-like_fold"/>
</dbReference>
<dbReference type="PANTHER" id="PTHR19876">
    <property type="entry name" value="COATOMER"/>
    <property type="match status" value="1"/>
</dbReference>
<proteinExistence type="predicted"/>
<accession>A0A4U6TFQ5</accession>
<evidence type="ECO:0000313" key="5">
    <source>
        <dbReference type="Proteomes" id="UP000298652"/>
    </source>
</evidence>
<reference evidence="4" key="1">
    <citation type="submission" date="2019-03" db="EMBL/GenBank/DDBJ databases">
        <title>WGS assembly of Setaria viridis.</title>
        <authorList>
            <person name="Huang P."/>
            <person name="Jenkins J."/>
            <person name="Grimwood J."/>
            <person name="Barry K."/>
            <person name="Healey A."/>
            <person name="Mamidi S."/>
            <person name="Sreedasyam A."/>
            <person name="Shu S."/>
            <person name="Feldman M."/>
            <person name="Wu J."/>
            <person name="Yu Y."/>
            <person name="Chen C."/>
            <person name="Johnson J."/>
            <person name="Rokhsar D."/>
            <person name="Baxter I."/>
            <person name="Schmutz J."/>
            <person name="Brutnell T."/>
            <person name="Kellogg E."/>
        </authorList>
    </citation>
    <scope>NUCLEOTIDE SEQUENCE [LARGE SCALE GENOMIC DNA]</scope>
</reference>
<dbReference type="Gene3D" id="2.130.10.10">
    <property type="entry name" value="YVTN repeat-like/Quinoprotein amine dehydrogenase"/>
    <property type="match status" value="2"/>
</dbReference>
<dbReference type="GO" id="GO:0030126">
    <property type="term" value="C:COPI vesicle coat"/>
    <property type="evidence" value="ECO:0007669"/>
    <property type="project" value="TreeGrafter"/>
</dbReference>
<evidence type="ECO:0000313" key="4">
    <source>
        <dbReference type="EMBL" id="TKV99863.1"/>
    </source>
</evidence>
<keyword evidence="1" id="KW-0853">WD repeat</keyword>
<dbReference type="InterPro" id="IPR036322">
    <property type="entry name" value="WD40_repeat_dom_sf"/>
</dbReference>
<evidence type="ECO:0000256" key="2">
    <source>
        <dbReference type="ARBA" id="ARBA00022737"/>
    </source>
</evidence>
<evidence type="ECO:0000256" key="1">
    <source>
        <dbReference type="ARBA" id="ARBA00022574"/>
    </source>
</evidence>
<dbReference type="Proteomes" id="UP000298652">
    <property type="component" value="Chromosome 8"/>
</dbReference>
<dbReference type="GO" id="GO:0006886">
    <property type="term" value="P:intracellular protein transport"/>
    <property type="evidence" value="ECO:0007669"/>
    <property type="project" value="TreeGrafter"/>
</dbReference>
<dbReference type="InterPro" id="IPR050844">
    <property type="entry name" value="Coatomer_complex_subunit"/>
</dbReference>
<keyword evidence="5" id="KW-1185">Reference proteome</keyword>
<sequence>MSISVSGPSSPLQQIPDVGKGPGETSTDDEISKLLDVYPRQLCFPFEPNKLIRCAVTLTNRTEYYVGVWITLSYPDRRLGFGFPIMCGNESFQDTFSYFSEMMDPHSTLAVPMTMKELQRLPLLNTGKFVVLMIVMRQKEHIEKLMKASNMESDLLNRAQELGAMVNRVVLTASIGDPACCQAVIANYKPKVVVAACVLAKIHRKRQCDRVFSVNFCHLFLLWLLASQKGGSVSIWNYQTQVSVILLRFSTQLTFTKFIAREHWLVSGDDDGSVHVYTYTTMGKVKEFIAHHDRHPVDVLSVHPSCQFLLTASTFVGTPIKLWDWGQAWICTRTINMPNTRLHHLSWNPRDTNGFASVSNDYNNTLKIWNLQTKECVHRLGLSGWDIYDMACHPTLPILATSHSDGSIVCLWDTRAYR</sequence>
<organism evidence="4 5">
    <name type="scientific">Setaria viridis</name>
    <name type="common">Green bristlegrass</name>
    <name type="synonym">Setaria italica subsp. viridis</name>
    <dbReference type="NCBI Taxonomy" id="4556"/>
    <lineage>
        <taxon>Eukaryota</taxon>
        <taxon>Viridiplantae</taxon>
        <taxon>Streptophyta</taxon>
        <taxon>Embryophyta</taxon>
        <taxon>Tracheophyta</taxon>
        <taxon>Spermatophyta</taxon>
        <taxon>Magnoliopsida</taxon>
        <taxon>Liliopsida</taxon>
        <taxon>Poales</taxon>
        <taxon>Poaceae</taxon>
        <taxon>PACMAD clade</taxon>
        <taxon>Panicoideae</taxon>
        <taxon>Panicodae</taxon>
        <taxon>Paniceae</taxon>
        <taxon>Cenchrinae</taxon>
        <taxon>Setaria</taxon>
    </lineage>
</organism>
<gene>
    <name evidence="4" type="ORF">SEVIR_8G072000v2</name>
</gene>
<dbReference type="AlphaFoldDB" id="A0A4U6TFQ5"/>
<dbReference type="SMART" id="SM00320">
    <property type="entry name" value="WD40"/>
    <property type="match status" value="5"/>
</dbReference>
<dbReference type="GO" id="GO:0006891">
    <property type="term" value="P:intra-Golgi vesicle-mediated transport"/>
    <property type="evidence" value="ECO:0007669"/>
    <property type="project" value="TreeGrafter"/>
</dbReference>
<dbReference type="GO" id="GO:0006890">
    <property type="term" value="P:retrograde vesicle-mediated transport, Golgi to endoplasmic reticulum"/>
    <property type="evidence" value="ECO:0007669"/>
    <property type="project" value="TreeGrafter"/>
</dbReference>
<dbReference type="Gramene" id="TKV99863">
    <property type="protein sequence ID" value="TKV99863"/>
    <property type="gene ID" value="SEVIR_8G072000v2"/>
</dbReference>
<dbReference type="OMA" id="CTRTINM"/>
<dbReference type="EMBL" id="CM016559">
    <property type="protein sequence ID" value="TKV99863.1"/>
    <property type="molecule type" value="Genomic_DNA"/>
</dbReference>
<dbReference type="GO" id="GO:0006888">
    <property type="term" value="P:endoplasmic reticulum to Golgi vesicle-mediated transport"/>
    <property type="evidence" value="ECO:0007669"/>
    <property type="project" value="TreeGrafter"/>
</dbReference>
<dbReference type="SUPFAM" id="SSF50978">
    <property type="entry name" value="WD40 repeat-like"/>
    <property type="match status" value="1"/>
</dbReference>
<protein>
    <submittedName>
        <fullName evidence="4">Uncharacterized protein</fullName>
    </submittedName>
</protein>
<dbReference type="Gene3D" id="2.60.40.10">
    <property type="entry name" value="Immunoglobulins"/>
    <property type="match status" value="1"/>
</dbReference>
<evidence type="ECO:0000256" key="3">
    <source>
        <dbReference type="SAM" id="MobiDB-lite"/>
    </source>
</evidence>
<dbReference type="PANTHER" id="PTHR19876:SF23">
    <property type="match status" value="1"/>
</dbReference>
<feature type="compositionally biased region" description="Polar residues" evidence="3">
    <location>
        <begin position="1"/>
        <end position="13"/>
    </location>
</feature>
<dbReference type="InterPro" id="IPR015943">
    <property type="entry name" value="WD40/YVTN_repeat-like_dom_sf"/>
</dbReference>